<evidence type="ECO:0000256" key="3">
    <source>
        <dbReference type="ARBA" id="ARBA00022840"/>
    </source>
</evidence>
<dbReference type="PANTHER" id="PTHR42711:SF13">
    <property type="entry name" value="ABC TRANSPORTER, ATP-BINDING PROTEIN"/>
    <property type="match status" value="1"/>
</dbReference>
<comment type="caution">
    <text evidence="5">The sequence shown here is derived from an EMBL/GenBank/DDBJ whole genome shotgun (WGS) entry which is preliminary data.</text>
</comment>
<dbReference type="Pfam" id="PF00005">
    <property type="entry name" value="ABC_tran"/>
    <property type="match status" value="1"/>
</dbReference>
<evidence type="ECO:0000256" key="2">
    <source>
        <dbReference type="ARBA" id="ARBA00022741"/>
    </source>
</evidence>
<sequence length="284" mass="31869">MENILSVKSLKHVFSKSTAIDNMSFEVQRGEIFGFLGPSGAGKTTTIKILTGQLHPTSGTALLFDVPSTQVNQPKYLKKFGVMTDNSGLYNRLSVYDNLHLYCELYSVENKQKRIDEVLDMVNLMDEKRKVVSKLSKGMLQRVTLARALLHEPELLFLDEPTGALDPANSRHIHHGLQELNRRGTTIFLTTHDMLEAESLCHRVAFLNKGKVQLLDEPSKLRRKYSDDTLTVELVTGEKRILENGPKGAQKLYEYMSSGQVVTLFSNEPTLGDIFVDVTGRSLV</sequence>
<gene>
    <name evidence="5" type="ORF">OWO01_03425</name>
</gene>
<dbReference type="PROSITE" id="PS00211">
    <property type="entry name" value="ABC_TRANSPORTER_1"/>
    <property type="match status" value="1"/>
</dbReference>
<proteinExistence type="predicted"/>
<organism evidence="5 6">
    <name type="scientific">Natronobacillus azotifigens</name>
    <dbReference type="NCBI Taxonomy" id="472978"/>
    <lineage>
        <taxon>Bacteria</taxon>
        <taxon>Bacillati</taxon>
        <taxon>Bacillota</taxon>
        <taxon>Bacilli</taxon>
        <taxon>Bacillales</taxon>
        <taxon>Bacillaceae</taxon>
        <taxon>Natronobacillus</taxon>
    </lineage>
</organism>
<dbReference type="PROSITE" id="PS50893">
    <property type="entry name" value="ABC_TRANSPORTER_2"/>
    <property type="match status" value="1"/>
</dbReference>
<dbReference type="InterPro" id="IPR003439">
    <property type="entry name" value="ABC_transporter-like_ATP-bd"/>
</dbReference>
<dbReference type="PANTHER" id="PTHR42711">
    <property type="entry name" value="ABC TRANSPORTER ATP-BINDING PROTEIN"/>
    <property type="match status" value="1"/>
</dbReference>
<dbReference type="GO" id="GO:0016887">
    <property type="term" value="F:ATP hydrolysis activity"/>
    <property type="evidence" value="ECO:0007669"/>
    <property type="project" value="InterPro"/>
</dbReference>
<dbReference type="InterPro" id="IPR017871">
    <property type="entry name" value="ABC_transporter-like_CS"/>
</dbReference>
<evidence type="ECO:0000259" key="4">
    <source>
        <dbReference type="PROSITE" id="PS50893"/>
    </source>
</evidence>
<dbReference type="Gene3D" id="3.40.50.300">
    <property type="entry name" value="P-loop containing nucleotide triphosphate hydrolases"/>
    <property type="match status" value="1"/>
</dbReference>
<dbReference type="InterPro" id="IPR027417">
    <property type="entry name" value="P-loop_NTPase"/>
</dbReference>
<dbReference type="GO" id="GO:0005524">
    <property type="term" value="F:ATP binding"/>
    <property type="evidence" value="ECO:0007669"/>
    <property type="project" value="UniProtKB-KW"/>
</dbReference>
<keyword evidence="2" id="KW-0547">Nucleotide-binding</keyword>
<accession>A0A9J6R9H9</accession>
<dbReference type="InterPro" id="IPR050763">
    <property type="entry name" value="ABC_transporter_ATP-binding"/>
</dbReference>
<dbReference type="SUPFAM" id="SSF52540">
    <property type="entry name" value="P-loop containing nucleoside triphosphate hydrolases"/>
    <property type="match status" value="1"/>
</dbReference>
<evidence type="ECO:0000313" key="6">
    <source>
        <dbReference type="Proteomes" id="UP001084197"/>
    </source>
</evidence>
<dbReference type="EMBL" id="JAPRAT010000004">
    <property type="protein sequence ID" value="MCZ0702261.1"/>
    <property type="molecule type" value="Genomic_DNA"/>
</dbReference>
<evidence type="ECO:0000256" key="1">
    <source>
        <dbReference type="ARBA" id="ARBA00022448"/>
    </source>
</evidence>
<evidence type="ECO:0000313" key="5">
    <source>
        <dbReference type="EMBL" id="MCZ0702261.1"/>
    </source>
</evidence>
<keyword evidence="3 5" id="KW-0067">ATP-binding</keyword>
<dbReference type="SMART" id="SM00382">
    <property type="entry name" value="AAA"/>
    <property type="match status" value="1"/>
</dbReference>
<keyword evidence="1" id="KW-0813">Transport</keyword>
<name>A0A9J6R9H9_9BACI</name>
<protein>
    <submittedName>
        <fullName evidence="5">ABC transporter ATP-binding protein</fullName>
    </submittedName>
</protein>
<dbReference type="CDD" id="cd03230">
    <property type="entry name" value="ABC_DR_subfamily_A"/>
    <property type="match status" value="1"/>
</dbReference>
<dbReference type="RefSeq" id="WP_268779028.1">
    <property type="nucleotide sequence ID" value="NZ_JAPRAT010000004.1"/>
</dbReference>
<dbReference type="InterPro" id="IPR003593">
    <property type="entry name" value="AAA+_ATPase"/>
</dbReference>
<feature type="domain" description="ABC transporter" evidence="4">
    <location>
        <begin position="5"/>
        <end position="234"/>
    </location>
</feature>
<dbReference type="Proteomes" id="UP001084197">
    <property type="component" value="Unassembled WGS sequence"/>
</dbReference>
<dbReference type="AlphaFoldDB" id="A0A9J6R9H9"/>
<reference evidence="5" key="1">
    <citation type="submission" date="2022-11" db="EMBL/GenBank/DDBJ databases">
        <title>WGS of Natronobacillus azotifigens 24KS-1, an anaerobic diazotrophic haloalkaliphile from soda-rich habitats.</title>
        <authorList>
            <person name="Sorokin D.Y."/>
            <person name="Merkel A.Y."/>
        </authorList>
    </citation>
    <scope>NUCLEOTIDE SEQUENCE</scope>
    <source>
        <strain evidence="5">24KS-1</strain>
    </source>
</reference>
<keyword evidence="6" id="KW-1185">Reference proteome</keyword>